<feature type="transmembrane region" description="Helical" evidence="1">
    <location>
        <begin position="6"/>
        <end position="24"/>
    </location>
</feature>
<dbReference type="Proteomes" id="UP001519296">
    <property type="component" value="Unassembled WGS sequence"/>
</dbReference>
<feature type="transmembrane region" description="Helical" evidence="1">
    <location>
        <begin position="117"/>
        <end position="150"/>
    </location>
</feature>
<keyword evidence="4" id="KW-1185">Reference proteome</keyword>
<accession>A0ABS5B1M9</accession>
<feature type="domain" description="Prepilin peptidase A24 N-terminal" evidence="2">
    <location>
        <begin position="8"/>
        <end position="86"/>
    </location>
</feature>
<feature type="transmembrane region" description="Helical" evidence="1">
    <location>
        <begin position="198"/>
        <end position="219"/>
    </location>
</feature>
<keyword evidence="1" id="KW-0472">Membrane</keyword>
<gene>
    <name evidence="3" type="ORF">C4K46_02170</name>
</gene>
<feature type="transmembrane region" description="Helical" evidence="1">
    <location>
        <begin position="162"/>
        <end position="191"/>
    </location>
</feature>
<organism evidence="3 4">
    <name type="scientific">Streptococcus oricebi</name>
    <dbReference type="NCBI Taxonomy" id="1547447"/>
    <lineage>
        <taxon>Bacteria</taxon>
        <taxon>Bacillati</taxon>
        <taxon>Bacillota</taxon>
        <taxon>Bacilli</taxon>
        <taxon>Lactobacillales</taxon>
        <taxon>Streptococcaceae</taxon>
        <taxon>Streptococcus</taxon>
    </lineage>
</organism>
<keyword evidence="1" id="KW-0812">Transmembrane</keyword>
<proteinExistence type="predicted"/>
<dbReference type="PANTHER" id="PTHR30487">
    <property type="entry name" value="TYPE 4 PREPILIN-LIKE PROTEINS LEADER PEPTIDE-PROCESSING ENZYME"/>
    <property type="match status" value="1"/>
</dbReference>
<dbReference type="Pfam" id="PF06750">
    <property type="entry name" value="A24_N_bact"/>
    <property type="match status" value="1"/>
</dbReference>
<keyword evidence="1" id="KW-1133">Transmembrane helix</keyword>
<dbReference type="EMBL" id="PRDG01000001">
    <property type="protein sequence ID" value="MBP2622741.1"/>
    <property type="molecule type" value="Genomic_DNA"/>
</dbReference>
<reference evidence="3 4" key="1">
    <citation type="submission" date="2018-02" db="EMBL/GenBank/DDBJ databases">
        <title>Draft genome sequence of Streptococcus oricebi CCUG 70868T type strain.</title>
        <authorList>
            <person name="Mendez V."/>
            <person name="Salva-Serra F."/>
            <person name="Jaen-Luchoro D."/>
            <person name="Gonzales-Siles L."/>
            <person name="Karlsson R."/>
            <person name="Engstrom-Jakobsson H."/>
            <person name="Busquets A."/>
            <person name="Gomila M."/>
            <person name="Pineiro-Iglesias B."/>
            <person name="Bennasar-Figueras A."/>
            <person name="Seeger M."/>
            <person name="Moore E."/>
        </authorList>
    </citation>
    <scope>NUCLEOTIDE SEQUENCE [LARGE SCALE GENOMIC DNA]</scope>
    <source>
        <strain evidence="3 4">CCUG 70868</strain>
    </source>
</reference>
<sequence length="220" mass="25259">MIELYFFILGASLASFLGLVIDRFPHRSIIRPGSHCEACGHRLAWRDLVPIFSLIINRFRCRFCQQKISPFYSLFELVLATFFYLYSLGSLSFSQLLLLTLGLVLAIYDFKSLSYPFLVWLFFQLPLLFVTSLNPLTLVFLCLGLLAYFFPLGIGTGDFFLLASYSLIFSLLQILWLIQIASCLGFVYFFLQRKRDRIPFVPCLFLASFLLIFSGQLLAG</sequence>
<protein>
    <submittedName>
        <fullName evidence="3">Prepilin peptidase</fullName>
    </submittedName>
</protein>
<evidence type="ECO:0000256" key="1">
    <source>
        <dbReference type="SAM" id="Phobius"/>
    </source>
</evidence>
<evidence type="ECO:0000259" key="2">
    <source>
        <dbReference type="Pfam" id="PF06750"/>
    </source>
</evidence>
<evidence type="ECO:0000313" key="3">
    <source>
        <dbReference type="EMBL" id="MBP2622741.1"/>
    </source>
</evidence>
<dbReference type="PANTHER" id="PTHR30487:SF0">
    <property type="entry name" value="PREPILIN LEADER PEPTIDASE_N-METHYLTRANSFERASE-RELATED"/>
    <property type="match status" value="1"/>
</dbReference>
<dbReference type="InterPro" id="IPR050882">
    <property type="entry name" value="Prepilin_peptidase/N-MTase"/>
</dbReference>
<name>A0ABS5B1M9_9STRE</name>
<comment type="caution">
    <text evidence="3">The sequence shown here is derived from an EMBL/GenBank/DDBJ whole genome shotgun (WGS) entry which is preliminary data.</text>
</comment>
<evidence type="ECO:0000313" key="4">
    <source>
        <dbReference type="Proteomes" id="UP001519296"/>
    </source>
</evidence>
<feature type="transmembrane region" description="Helical" evidence="1">
    <location>
        <begin position="68"/>
        <end position="86"/>
    </location>
</feature>
<dbReference type="RefSeq" id="WP_209626887.1">
    <property type="nucleotide sequence ID" value="NZ_PRDG01000001.1"/>
</dbReference>
<dbReference type="InterPro" id="IPR010627">
    <property type="entry name" value="Prepilin_pept_A24_N"/>
</dbReference>